<evidence type="ECO:0000313" key="3">
    <source>
        <dbReference type="Proteomes" id="UP000653127"/>
    </source>
</evidence>
<reference evidence="2" key="1">
    <citation type="submission" date="2020-08" db="EMBL/GenBank/DDBJ databases">
        <title>Genome public.</title>
        <authorList>
            <person name="Liu C."/>
            <person name="Sun Q."/>
        </authorList>
    </citation>
    <scope>NUCLEOTIDE SEQUENCE</scope>
    <source>
        <strain evidence="2">NSJ-31</strain>
    </source>
</reference>
<dbReference type="EMBL" id="JACRST010000001">
    <property type="protein sequence ID" value="MBC8545331.1"/>
    <property type="molecule type" value="Genomic_DNA"/>
</dbReference>
<dbReference type="InterPro" id="IPR011551">
    <property type="entry name" value="NTP_PyrPHydrolase_MazG"/>
</dbReference>
<dbReference type="PANTHER" id="PTHR30522">
    <property type="entry name" value="NUCLEOSIDE TRIPHOSPHATE PYROPHOSPHOHYDROLASE"/>
    <property type="match status" value="1"/>
</dbReference>
<feature type="domain" description="NTP pyrophosphohydrolase MazG-like" evidence="1">
    <location>
        <begin position="16"/>
        <end position="89"/>
    </location>
</feature>
<dbReference type="GO" id="GO:0046047">
    <property type="term" value="P:TTP catabolic process"/>
    <property type="evidence" value="ECO:0007669"/>
    <property type="project" value="TreeGrafter"/>
</dbReference>
<dbReference type="GO" id="GO:0046061">
    <property type="term" value="P:dATP catabolic process"/>
    <property type="evidence" value="ECO:0007669"/>
    <property type="project" value="TreeGrafter"/>
</dbReference>
<dbReference type="GO" id="GO:0047429">
    <property type="term" value="F:nucleoside triphosphate diphosphatase activity"/>
    <property type="evidence" value="ECO:0007669"/>
    <property type="project" value="UniProtKB-EC"/>
</dbReference>
<evidence type="ECO:0000259" key="1">
    <source>
        <dbReference type="Pfam" id="PF03819"/>
    </source>
</evidence>
<dbReference type="GO" id="GO:0046076">
    <property type="term" value="P:dTTP catabolic process"/>
    <property type="evidence" value="ECO:0007669"/>
    <property type="project" value="TreeGrafter"/>
</dbReference>
<dbReference type="Pfam" id="PF03819">
    <property type="entry name" value="MazG"/>
    <property type="match status" value="2"/>
</dbReference>
<dbReference type="NCBIfam" id="NF007113">
    <property type="entry name" value="PRK09562.1"/>
    <property type="match status" value="1"/>
</dbReference>
<dbReference type="GO" id="GO:0046081">
    <property type="term" value="P:dUTP catabolic process"/>
    <property type="evidence" value="ECO:0007669"/>
    <property type="project" value="TreeGrafter"/>
</dbReference>
<keyword evidence="3" id="KW-1185">Reference proteome</keyword>
<dbReference type="GO" id="GO:0006203">
    <property type="term" value="P:dGTP catabolic process"/>
    <property type="evidence" value="ECO:0007669"/>
    <property type="project" value="TreeGrafter"/>
</dbReference>
<feature type="domain" description="NTP pyrophosphohydrolase MazG-like" evidence="1">
    <location>
        <begin position="155"/>
        <end position="215"/>
    </location>
</feature>
<comment type="caution">
    <text evidence="2">The sequence shown here is derived from an EMBL/GenBank/DDBJ whole genome shotgun (WGS) entry which is preliminary data.</text>
</comment>
<protein>
    <submittedName>
        <fullName evidence="2">Nucleoside triphosphate pyrophosphohydrolase</fullName>
        <ecNumber evidence="2">3.6.1.9</ecNumber>
    </submittedName>
</protein>
<organism evidence="2 3">
    <name type="scientific">Ligaoa zhengdingensis</name>
    <dbReference type="NCBI Taxonomy" id="2763658"/>
    <lineage>
        <taxon>Bacteria</taxon>
        <taxon>Bacillati</taxon>
        <taxon>Bacillota</taxon>
        <taxon>Clostridia</taxon>
        <taxon>Eubacteriales</taxon>
        <taxon>Oscillospiraceae</taxon>
        <taxon>Ligaoa</taxon>
    </lineage>
</organism>
<sequence length="249" mass="28524">MRILRSEEGCPWDREQDHHSIRKNFIEETYEVCEAIDTEDTALLREELGDVLLQVVFHTQMEEERGTFNFEDVCTEICKKLVVRHPHIFADVCVNNSSEVLRNWDAIKKREKGQQSDTQTLQSVSKALPGLMRSAKVQQRAARAGFDYPDEKWAMSDLRSEVDELDEAMKQGDGAHVDEELGDLLFAAVNVSRFVHVDAEEALGRACEKFIARFSKVEQLAAEQGVDMKNAPIEKLDELWRQAKKVSNR</sequence>
<dbReference type="GO" id="GO:0046052">
    <property type="term" value="P:UTP catabolic process"/>
    <property type="evidence" value="ECO:0007669"/>
    <property type="project" value="TreeGrafter"/>
</dbReference>
<dbReference type="InterPro" id="IPR004518">
    <property type="entry name" value="MazG-like_dom"/>
</dbReference>
<gene>
    <name evidence="2" type="primary">mazG</name>
    <name evidence="2" type="ORF">H8711_00075</name>
</gene>
<dbReference type="PANTHER" id="PTHR30522:SF0">
    <property type="entry name" value="NUCLEOSIDE TRIPHOSPHATE PYROPHOSPHOHYDROLASE"/>
    <property type="match status" value="1"/>
</dbReference>
<evidence type="ECO:0000313" key="2">
    <source>
        <dbReference type="EMBL" id="MBC8545331.1"/>
    </source>
</evidence>
<dbReference type="Proteomes" id="UP000653127">
    <property type="component" value="Unassembled WGS sequence"/>
</dbReference>
<dbReference type="FunFam" id="1.10.287.1080:FF:000001">
    <property type="entry name" value="Nucleoside triphosphate pyrophosphohydrolase"/>
    <property type="match status" value="1"/>
</dbReference>
<dbReference type="NCBIfam" id="TIGR00444">
    <property type="entry name" value="mazG"/>
    <property type="match status" value="1"/>
</dbReference>
<dbReference type="InterPro" id="IPR048015">
    <property type="entry name" value="NTP-PPase_MazG-like_N"/>
</dbReference>
<dbReference type="CDD" id="cd11529">
    <property type="entry name" value="NTP-PPase_MazG_Cterm"/>
    <property type="match status" value="1"/>
</dbReference>
<dbReference type="InterPro" id="IPR048011">
    <property type="entry name" value="NTP-PPase_MazG-like_C"/>
</dbReference>
<keyword evidence="2" id="KW-0378">Hydrolase</keyword>
<dbReference type="GO" id="GO:0006950">
    <property type="term" value="P:response to stress"/>
    <property type="evidence" value="ECO:0007669"/>
    <property type="project" value="UniProtKB-ARBA"/>
</dbReference>
<proteinExistence type="predicted"/>
<accession>A0A926I3N9</accession>
<dbReference type="Gene3D" id="1.10.287.1080">
    <property type="entry name" value="MazG-like"/>
    <property type="match status" value="2"/>
</dbReference>
<dbReference type="CDD" id="cd11528">
    <property type="entry name" value="NTP-PPase_MazG_Nterm"/>
    <property type="match status" value="1"/>
</dbReference>
<dbReference type="EC" id="3.6.1.9" evidence="2"/>
<dbReference type="SUPFAM" id="SSF101386">
    <property type="entry name" value="all-alpha NTP pyrophosphatases"/>
    <property type="match status" value="2"/>
</dbReference>
<dbReference type="AlphaFoldDB" id="A0A926I3N9"/>
<name>A0A926I3N9_9FIRM</name>